<reference evidence="1 2" key="1">
    <citation type="journal article" date="2014" name="Nature">
        <title>An environmental bacterial taxon with a large and distinct metabolic repertoire.</title>
        <authorList>
            <person name="Wilson M.C."/>
            <person name="Mori T."/>
            <person name="Ruckert C."/>
            <person name="Uria A.R."/>
            <person name="Helf M.J."/>
            <person name="Takada K."/>
            <person name="Gernert C."/>
            <person name="Steffens U.A."/>
            <person name="Heycke N."/>
            <person name="Schmitt S."/>
            <person name="Rinke C."/>
            <person name="Helfrich E.J."/>
            <person name="Brachmann A.O."/>
            <person name="Gurgui C."/>
            <person name="Wakimoto T."/>
            <person name="Kracht M."/>
            <person name="Crusemann M."/>
            <person name="Hentschel U."/>
            <person name="Abe I."/>
            <person name="Matsunaga S."/>
            <person name="Kalinowski J."/>
            <person name="Takeyama H."/>
            <person name="Piel J."/>
        </authorList>
    </citation>
    <scope>NUCLEOTIDE SEQUENCE [LARGE SCALE GENOMIC DNA]</scope>
    <source>
        <strain evidence="2">TSY1</strain>
    </source>
</reference>
<evidence type="ECO:0000313" key="1">
    <source>
        <dbReference type="EMBL" id="ETW98578.1"/>
    </source>
</evidence>
<name>W4LKE5_ENTF1</name>
<protein>
    <submittedName>
        <fullName evidence="1">Uncharacterized protein</fullName>
    </submittedName>
</protein>
<sequence>MLNASQQAQLEALVKDMADDLYVEEASLNAQHTLEVVLCREMICFRPVRITMQEVDVTAALDGQAEAQHALQAHLRQAMHGML</sequence>
<gene>
    <name evidence="1" type="ORF">ETSY1_18285</name>
</gene>
<evidence type="ECO:0000313" key="2">
    <source>
        <dbReference type="Proteomes" id="UP000019141"/>
    </source>
</evidence>
<dbReference type="EMBL" id="AZHW01000540">
    <property type="protein sequence ID" value="ETW98578.1"/>
    <property type="molecule type" value="Genomic_DNA"/>
</dbReference>
<dbReference type="HOGENOM" id="CLU_2536315_0_0_7"/>
<organism evidence="1 2">
    <name type="scientific">Entotheonella factor</name>
    <dbReference type="NCBI Taxonomy" id="1429438"/>
    <lineage>
        <taxon>Bacteria</taxon>
        <taxon>Pseudomonadati</taxon>
        <taxon>Nitrospinota/Tectimicrobiota group</taxon>
        <taxon>Candidatus Tectimicrobiota</taxon>
        <taxon>Candidatus Entotheonellia</taxon>
        <taxon>Candidatus Entotheonellales</taxon>
        <taxon>Candidatus Entotheonellaceae</taxon>
        <taxon>Candidatus Entotheonella</taxon>
    </lineage>
</organism>
<keyword evidence="2" id="KW-1185">Reference proteome</keyword>
<proteinExistence type="predicted"/>
<comment type="caution">
    <text evidence="1">The sequence shown here is derived from an EMBL/GenBank/DDBJ whole genome shotgun (WGS) entry which is preliminary data.</text>
</comment>
<accession>W4LKE5</accession>
<dbReference type="AlphaFoldDB" id="W4LKE5"/>
<dbReference type="Proteomes" id="UP000019141">
    <property type="component" value="Unassembled WGS sequence"/>
</dbReference>